<evidence type="ECO:0000256" key="3">
    <source>
        <dbReference type="ARBA" id="ARBA00022843"/>
    </source>
</evidence>
<dbReference type="InterPro" id="IPR048939">
    <property type="entry name" value="ATG5_UblA"/>
</dbReference>
<dbReference type="GO" id="GO:0006914">
    <property type="term" value="P:autophagy"/>
    <property type="evidence" value="ECO:0007669"/>
    <property type="project" value="UniProtKB-KW"/>
</dbReference>
<keyword evidence="3 5" id="KW-0832">Ubl conjugation</keyword>
<feature type="domain" description="Autophagy protein ATG5 UblA" evidence="9">
    <location>
        <begin position="38"/>
        <end position="79"/>
    </location>
</feature>
<comment type="similarity">
    <text evidence="1 5">Belongs to the ATG5 family.</text>
</comment>
<dbReference type="PANTHER" id="PTHR13040">
    <property type="entry name" value="AUTOPHAGY PROTEIN 5"/>
    <property type="match status" value="1"/>
</dbReference>
<comment type="subunit">
    <text evidence="5">Conjugated with ATG12.</text>
</comment>
<evidence type="ECO:0000256" key="6">
    <source>
        <dbReference type="SAM" id="MobiDB-lite"/>
    </source>
</evidence>
<keyword evidence="11" id="KW-1185">Reference proteome</keyword>
<dbReference type="AlphaFoldDB" id="A0ABD3NH09"/>
<comment type="subcellular location">
    <subcellularLocation>
        <location evidence="5">Preautophagosomal structure membrane</location>
        <topology evidence="5">Peripheral membrane protein</topology>
    </subcellularLocation>
</comment>
<organism evidence="10 11">
    <name type="scientific">Discostella pseudostelligera</name>
    <dbReference type="NCBI Taxonomy" id="259834"/>
    <lineage>
        <taxon>Eukaryota</taxon>
        <taxon>Sar</taxon>
        <taxon>Stramenopiles</taxon>
        <taxon>Ochrophyta</taxon>
        <taxon>Bacillariophyta</taxon>
        <taxon>Coscinodiscophyceae</taxon>
        <taxon>Thalassiosirophycidae</taxon>
        <taxon>Stephanodiscales</taxon>
        <taxon>Stephanodiscaceae</taxon>
        <taxon>Discostella</taxon>
    </lineage>
</organism>
<dbReference type="Pfam" id="PF04106">
    <property type="entry name" value="ATG5_UblB"/>
    <property type="match status" value="1"/>
</dbReference>
<keyword evidence="4 5" id="KW-0072">Autophagy</keyword>
<feature type="domain" description="Autophagy protein ATG5 alpha-helical bundle region" evidence="8">
    <location>
        <begin position="276"/>
        <end position="327"/>
    </location>
</feature>
<keyword evidence="2 5" id="KW-1017">Isopeptide bond</keyword>
<sequence>MFSSITTNNDGPTAATSAMTSSSIPFPSSNMSLQQSNWQGAIPIVLSLAPTSLSSPMAPRPIHTMISRCNYLHVALYKEVMSLANYAPVSVDVGSTATSRIMCAEEPPDDDDDDNVENATKKRQDEGGNDADEVYNGSATEKEVQSQPRSSSRKQEVDIKSTHNPIMDNSFPECWFEDFVTGIPLRWQLFAGILYDLVKGKALRHGSTTSRQHHQYRRMEDIHFLPWQVRVHFTCYPHDKILALDDGGGGGGNVVHSNGSESDNDAHRRIDTLLSRTYRNSLKQALFLQYGTSRTAMSINKQSHEQLWDAIQTCDYEKYCVVNARLQRGIECKSVSTTTAQLPLTVRGSEKKVEDDDDIPQLIPVRLMLNDSPVIQHPIRHHRKKNGVDNNDVERKDQRSKLEELITTYHTPPYTTLGDFLADNLPHHYFEIDPSGGIVRKKNAKDDDKFLYYSIQGIQPSLNCAMVDLWRCLSHPDHFLYVIVVTE</sequence>
<protein>
    <recommendedName>
        <fullName evidence="5">Autophagy protein 5</fullName>
    </recommendedName>
</protein>
<dbReference type="EMBL" id="JALLBG020000013">
    <property type="protein sequence ID" value="KAL3772275.1"/>
    <property type="molecule type" value="Genomic_DNA"/>
</dbReference>
<proteinExistence type="inferred from homology"/>
<dbReference type="InterPro" id="IPR042527">
    <property type="entry name" value="Atg5_UblA_dom_sf"/>
</dbReference>
<comment type="caution">
    <text evidence="10">The sequence shown here is derived from an EMBL/GenBank/DDBJ whole genome shotgun (WGS) entry which is preliminary data.</text>
</comment>
<evidence type="ECO:0000256" key="1">
    <source>
        <dbReference type="ARBA" id="ARBA00006910"/>
    </source>
</evidence>
<feature type="domain" description="Autophagy protein ATG5 UblA" evidence="9">
    <location>
        <begin position="169"/>
        <end position="233"/>
    </location>
</feature>
<evidence type="ECO:0000256" key="5">
    <source>
        <dbReference type="RuleBase" id="RU361202"/>
    </source>
</evidence>
<feature type="region of interest" description="Disordered" evidence="6">
    <location>
        <begin position="1"/>
        <end position="21"/>
    </location>
</feature>
<dbReference type="Pfam" id="PF20637">
    <property type="entry name" value="ATG5_HBR"/>
    <property type="match status" value="1"/>
</dbReference>
<evidence type="ECO:0000256" key="2">
    <source>
        <dbReference type="ARBA" id="ARBA00022499"/>
    </source>
</evidence>
<dbReference type="InterPro" id="IPR048318">
    <property type="entry name" value="ATG5_UblB"/>
</dbReference>
<feature type="compositionally biased region" description="Acidic residues" evidence="6">
    <location>
        <begin position="106"/>
        <end position="116"/>
    </location>
</feature>
<evidence type="ECO:0000313" key="10">
    <source>
        <dbReference type="EMBL" id="KAL3772275.1"/>
    </source>
</evidence>
<dbReference type="Gene3D" id="3.10.20.90">
    <property type="entry name" value="Phosphatidylinositol 3-kinase Catalytic Subunit, Chain A, domain 1"/>
    <property type="match status" value="1"/>
</dbReference>
<feature type="compositionally biased region" description="Polar residues" evidence="6">
    <location>
        <begin position="1"/>
        <end position="11"/>
    </location>
</feature>
<dbReference type="PANTHER" id="PTHR13040:SF2">
    <property type="entry name" value="AUTOPHAGY PROTEIN 5"/>
    <property type="match status" value="1"/>
</dbReference>
<evidence type="ECO:0000313" key="11">
    <source>
        <dbReference type="Proteomes" id="UP001530293"/>
    </source>
</evidence>
<reference evidence="10 11" key="1">
    <citation type="submission" date="2024-10" db="EMBL/GenBank/DDBJ databases">
        <title>Updated reference genomes for cyclostephanoid diatoms.</title>
        <authorList>
            <person name="Roberts W.R."/>
            <person name="Alverson A.J."/>
        </authorList>
    </citation>
    <scope>NUCLEOTIDE SEQUENCE [LARGE SCALE GENOMIC DNA]</scope>
    <source>
        <strain evidence="10 11">AJA232-27</strain>
    </source>
</reference>
<name>A0ABD3NH09_9STRA</name>
<dbReference type="InterPro" id="IPR007239">
    <property type="entry name" value="Atg5"/>
</dbReference>
<dbReference type="Pfam" id="PF20638">
    <property type="entry name" value="ATG5_UblA"/>
    <property type="match status" value="2"/>
</dbReference>
<dbReference type="InterPro" id="IPR048940">
    <property type="entry name" value="ATG5_HBR"/>
</dbReference>
<dbReference type="Gene3D" id="1.10.246.190">
    <property type="entry name" value="Autophagy protein Apg5, helix rich domain"/>
    <property type="match status" value="1"/>
</dbReference>
<accession>A0ABD3NH09</accession>
<keyword evidence="5" id="KW-0472">Membrane</keyword>
<gene>
    <name evidence="10" type="ORF">ACHAWU_005326</name>
</gene>
<evidence type="ECO:0000259" key="9">
    <source>
        <dbReference type="Pfam" id="PF20638"/>
    </source>
</evidence>
<dbReference type="InterPro" id="IPR042526">
    <property type="entry name" value="Atg5_HR"/>
</dbReference>
<evidence type="ECO:0000256" key="4">
    <source>
        <dbReference type="ARBA" id="ARBA00023006"/>
    </source>
</evidence>
<evidence type="ECO:0000259" key="7">
    <source>
        <dbReference type="Pfam" id="PF04106"/>
    </source>
</evidence>
<feature type="region of interest" description="Disordered" evidence="6">
    <location>
        <begin position="103"/>
        <end position="158"/>
    </location>
</feature>
<feature type="domain" description="Autophagy protein ATG5 UblB" evidence="7">
    <location>
        <begin position="363"/>
        <end position="484"/>
    </location>
</feature>
<dbReference type="Gene3D" id="3.10.20.620">
    <property type="match status" value="2"/>
</dbReference>
<dbReference type="Proteomes" id="UP001530293">
    <property type="component" value="Unassembled WGS sequence"/>
</dbReference>
<evidence type="ECO:0000259" key="8">
    <source>
        <dbReference type="Pfam" id="PF20637"/>
    </source>
</evidence>
<dbReference type="GO" id="GO:0034045">
    <property type="term" value="C:phagophore assembly site membrane"/>
    <property type="evidence" value="ECO:0007669"/>
    <property type="project" value="UniProtKB-SubCell"/>
</dbReference>
<comment type="function">
    <text evidence="5">Involved in autophagic vesicle formation.</text>
</comment>